<sequence length="354" mass="39467">MGKIKIAIVGIGNCASSLIQGIYYYRHVNERSGLIPGILHNEIGGYKISDIECVAAFDINRNKIGKDVSEAIFSCPNNAVKFADVPKMNVNVKKGPQFDGVGEELKRIIDIDYESNNVDIKDELVKSKADILINFLPTGSVKATEFYAKQALDANCCFINAIPVFIASNQEWSDKFKEKNLPLVGDDVKSQIGATILHRTIIEILVRRGVFINKSYQSNIGGNADFINLTETKRLKCKRISKIDAIESLVPYDSNVVFNDPEYSSELHDTKKCNIKIFGRNFGDLPIKINLDLEVQDSPNSAGIMVDVIRGVQLARDNNRSGSINEISSLFFKHPEIQIADFEAHDNFEKFINS</sequence>
<dbReference type="EMBL" id="CP113361">
    <property type="protein sequence ID" value="WAI00945.1"/>
    <property type="molecule type" value="Genomic_DNA"/>
</dbReference>
<dbReference type="InterPro" id="IPR052199">
    <property type="entry name" value="MIPS"/>
</dbReference>
<gene>
    <name evidence="3" type="ORF">OU421_11070</name>
</gene>
<dbReference type="PIRSF" id="PIRSF015578">
    <property type="entry name" value="Myoinos-ppht_syn"/>
    <property type="match status" value="1"/>
</dbReference>
<dbReference type="Gene3D" id="3.40.50.720">
    <property type="entry name" value="NAD(P)-binding Rossmann-like Domain"/>
    <property type="match status" value="1"/>
</dbReference>
<dbReference type="AlphaFoldDB" id="A0A9X9S3Q9"/>
<comment type="similarity">
    <text evidence="1">Belongs to the myo-inositol 1-phosphate synthase family.</text>
</comment>
<dbReference type="RefSeq" id="WP_268186151.1">
    <property type="nucleotide sequence ID" value="NZ_CP113361.1"/>
</dbReference>
<dbReference type="Gene3D" id="3.30.360.10">
    <property type="entry name" value="Dihydrodipicolinate Reductase, domain 2"/>
    <property type="match status" value="1"/>
</dbReference>
<dbReference type="Proteomes" id="UP001163096">
    <property type="component" value="Chromosome"/>
</dbReference>
<proteinExistence type="inferred from homology"/>
<dbReference type="SUPFAM" id="SSF55347">
    <property type="entry name" value="Glyceraldehyde-3-phosphate dehydrogenase-like, C-terminal domain"/>
    <property type="match status" value="1"/>
</dbReference>
<feature type="domain" description="Myo-inositol-1-phosphate synthase GAPDH-like" evidence="2">
    <location>
        <begin position="193"/>
        <end position="298"/>
    </location>
</feature>
<organism evidence="3 4">
    <name type="scientific">Methanogenium organophilum</name>
    <dbReference type="NCBI Taxonomy" id="2199"/>
    <lineage>
        <taxon>Archaea</taxon>
        <taxon>Methanobacteriati</taxon>
        <taxon>Methanobacteriota</taxon>
        <taxon>Stenosarchaea group</taxon>
        <taxon>Methanomicrobia</taxon>
        <taxon>Methanomicrobiales</taxon>
        <taxon>Methanomicrobiaceae</taxon>
        <taxon>Methanogenium</taxon>
    </lineage>
</organism>
<dbReference type="GeneID" id="76835650"/>
<dbReference type="InterPro" id="IPR013021">
    <property type="entry name" value="Myo-inos-1-P_Synthase_GAPDH"/>
</dbReference>
<dbReference type="GO" id="GO:0008654">
    <property type="term" value="P:phospholipid biosynthetic process"/>
    <property type="evidence" value="ECO:0007669"/>
    <property type="project" value="InterPro"/>
</dbReference>
<dbReference type="GO" id="GO:0004512">
    <property type="term" value="F:inositol-3-phosphate synthase activity"/>
    <property type="evidence" value="ECO:0007669"/>
    <property type="project" value="InterPro"/>
</dbReference>
<dbReference type="KEGG" id="mou:OU421_11070"/>
<dbReference type="InterPro" id="IPR036291">
    <property type="entry name" value="NAD(P)-bd_dom_sf"/>
</dbReference>
<accession>A0A9X9S3Q9</accession>
<dbReference type="Pfam" id="PF01658">
    <property type="entry name" value="Inos-1-P_synth"/>
    <property type="match status" value="1"/>
</dbReference>
<dbReference type="SUPFAM" id="SSF51735">
    <property type="entry name" value="NAD(P)-binding Rossmann-fold domains"/>
    <property type="match status" value="1"/>
</dbReference>
<evidence type="ECO:0000259" key="2">
    <source>
        <dbReference type="Pfam" id="PF01658"/>
    </source>
</evidence>
<dbReference type="InterPro" id="IPR002587">
    <property type="entry name" value="Myo-inos-1-P_Synthase"/>
</dbReference>
<evidence type="ECO:0000313" key="3">
    <source>
        <dbReference type="EMBL" id="WAI00945.1"/>
    </source>
</evidence>
<evidence type="ECO:0000313" key="4">
    <source>
        <dbReference type="Proteomes" id="UP001163096"/>
    </source>
</evidence>
<evidence type="ECO:0000256" key="1">
    <source>
        <dbReference type="ARBA" id="ARBA00010813"/>
    </source>
</evidence>
<dbReference type="PANTHER" id="PTHR43125:SF1">
    <property type="entry name" value="INOSITOL-3-PHOSPHATE SYNTHASE"/>
    <property type="match status" value="1"/>
</dbReference>
<keyword evidence="4" id="KW-1185">Reference proteome</keyword>
<dbReference type="GO" id="GO:0006021">
    <property type="term" value="P:inositol biosynthetic process"/>
    <property type="evidence" value="ECO:0007669"/>
    <property type="project" value="InterPro"/>
</dbReference>
<reference evidence="3" key="1">
    <citation type="submission" date="2022-11" db="EMBL/GenBank/DDBJ databases">
        <title>Complete genome sequence of Methanogenium organophilum DSM 3596.</title>
        <authorList>
            <person name="Chen S.-C."/>
            <person name="Lai S.-J."/>
            <person name="You Y.-T."/>
        </authorList>
    </citation>
    <scope>NUCLEOTIDE SEQUENCE</scope>
    <source>
        <strain evidence="3">DSM 3596</strain>
    </source>
</reference>
<protein>
    <submittedName>
        <fullName evidence="3">Inositol-3-phosphate synthase</fullName>
    </submittedName>
</protein>
<name>A0A9X9S3Q9_METOG</name>
<dbReference type="PANTHER" id="PTHR43125">
    <property type="entry name" value="INOSITOL-3-PHOSPHATE SYNTHASE"/>
    <property type="match status" value="1"/>
</dbReference>